<keyword evidence="6" id="KW-0539">Nucleus</keyword>
<dbReference type="FunFam" id="3.30.310.10:FF:000005">
    <property type="entry name" value="TATA box-binding protein-like 1"/>
    <property type="match status" value="1"/>
</dbReference>
<evidence type="ECO:0000256" key="1">
    <source>
        <dbReference type="ARBA" id="ARBA00004123"/>
    </source>
</evidence>
<dbReference type="Proteomes" id="UP000799421">
    <property type="component" value="Unassembled WGS sequence"/>
</dbReference>
<dbReference type="Gene3D" id="3.30.310.10">
    <property type="entry name" value="TATA-Binding Protein"/>
    <property type="match status" value="2"/>
</dbReference>
<sequence length="218" mass="24303">MHRLCQTNLTSARAARRFHDALEDEVTQPTTTSTDPTTSIPIPKIQNVVSSVNLDTIIDLYELALRANNTEYNPKRFHAVVMRMRSPRSTANIFSSGKMIVTGTNSLATSRLATLKFARMVEKAGFNARFEDYAVENIVASCNVGFGVNLDALARTHALICVYESEIFPGLVYHVFEPKVTVMLFGNGKVVLTGSKIHESLLRAFELVYPVLVEFMRD</sequence>
<dbReference type="InterPro" id="IPR033710">
    <property type="entry name" value="TBP_eukaryotic"/>
</dbReference>
<dbReference type="GO" id="GO:0003743">
    <property type="term" value="F:translation initiation factor activity"/>
    <property type="evidence" value="ECO:0007669"/>
    <property type="project" value="UniProtKB-KW"/>
</dbReference>
<keyword evidence="4" id="KW-0238">DNA-binding</keyword>
<dbReference type="GO" id="GO:0006352">
    <property type="term" value="P:DNA-templated transcription initiation"/>
    <property type="evidence" value="ECO:0007669"/>
    <property type="project" value="InterPro"/>
</dbReference>
<proteinExistence type="inferred from homology"/>
<dbReference type="AlphaFoldDB" id="A0A6A7BZQ4"/>
<feature type="region of interest" description="Disordered" evidence="7">
    <location>
        <begin position="20"/>
        <end position="40"/>
    </location>
</feature>
<evidence type="ECO:0000313" key="9">
    <source>
        <dbReference type="Proteomes" id="UP000799421"/>
    </source>
</evidence>
<keyword evidence="5" id="KW-0804">Transcription</keyword>
<evidence type="ECO:0000256" key="7">
    <source>
        <dbReference type="SAM" id="MobiDB-lite"/>
    </source>
</evidence>
<reference evidence="8" key="1">
    <citation type="journal article" date="2020" name="Stud. Mycol.">
        <title>101 Dothideomycetes genomes: a test case for predicting lifestyles and emergence of pathogens.</title>
        <authorList>
            <person name="Haridas S."/>
            <person name="Albert R."/>
            <person name="Binder M."/>
            <person name="Bloem J."/>
            <person name="Labutti K."/>
            <person name="Salamov A."/>
            <person name="Andreopoulos B."/>
            <person name="Baker S."/>
            <person name="Barry K."/>
            <person name="Bills G."/>
            <person name="Bluhm B."/>
            <person name="Cannon C."/>
            <person name="Castanera R."/>
            <person name="Culley D."/>
            <person name="Daum C."/>
            <person name="Ezra D."/>
            <person name="Gonzalez J."/>
            <person name="Henrissat B."/>
            <person name="Kuo A."/>
            <person name="Liang C."/>
            <person name="Lipzen A."/>
            <person name="Lutzoni F."/>
            <person name="Magnuson J."/>
            <person name="Mondo S."/>
            <person name="Nolan M."/>
            <person name="Ohm R."/>
            <person name="Pangilinan J."/>
            <person name="Park H.-J."/>
            <person name="Ramirez L."/>
            <person name="Alfaro M."/>
            <person name="Sun H."/>
            <person name="Tritt A."/>
            <person name="Yoshinaga Y."/>
            <person name="Zwiers L.-H."/>
            <person name="Turgeon B."/>
            <person name="Goodwin S."/>
            <person name="Spatafora J."/>
            <person name="Crous P."/>
            <person name="Grigoriev I."/>
        </authorList>
    </citation>
    <scope>NUCLEOTIDE SEQUENCE</scope>
    <source>
        <strain evidence="8">CBS 480.64</strain>
    </source>
</reference>
<dbReference type="OrthoDB" id="2127950at2759"/>
<evidence type="ECO:0000256" key="2">
    <source>
        <dbReference type="ARBA" id="ARBA00005560"/>
    </source>
</evidence>
<organism evidence="8 9">
    <name type="scientific">Piedraia hortae CBS 480.64</name>
    <dbReference type="NCBI Taxonomy" id="1314780"/>
    <lineage>
        <taxon>Eukaryota</taxon>
        <taxon>Fungi</taxon>
        <taxon>Dikarya</taxon>
        <taxon>Ascomycota</taxon>
        <taxon>Pezizomycotina</taxon>
        <taxon>Dothideomycetes</taxon>
        <taxon>Dothideomycetidae</taxon>
        <taxon>Capnodiales</taxon>
        <taxon>Piedraiaceae</taxon>
        <taxon>Piedraia</taxon>
    </lineage>
</organism>
<dbReference type="PRINTS" id="PR00686">
    <property type="entry name" value="TIFACTORIID"/>
</dbReference>
<comment type="subcellular location">
    <subcellularLocation>
        <location evidence="1">Nucleus</location>
    </subcellularLocation>
</comment>
<keyword evidence="9" id="KW-1185">Reference proteome</keyword>
<evidence type="ECO:0000256" key="4">
    <source>
        <dbReference type="ARBA" id="ARBA00023125"/>
    </source>
</evidence>
<keyword evidence="8" id="KW-0396">Initiation factor</keyword>
<protein>
    <submittedName>
        <fullName evidence="8">Eukaryotic TATA box binding transcription initiation factor TFIID-1</fullName>
    </submittedName>
</protein>
<name>A0A6A7BZQ4_9PEZI</name>
<dbReference type="PANTHER" id="PTHR10126">
    <property type="entry name" value="TATA-BOX BINDING PROTEIN"/>
    <property type="match status" value="1"/>
</dbReference>
<comment type="similarity">
    <text evidence="2">Belongs to the TBP family.</text>
</comment>
<evidence type="ECO:0000256" key="6">
    <source>
        <dbReference type="ARBA" id="ARBA00023242"/>
    </source>
</evidence>
<dbReference type="CDD" id="cd04516">
    <property type="entry name" value="TBP_eukaryotes"/>
    <property type="match status" value="1"/>
</dbReference>
<accession>A0A6A7BZQ4</accession>
<keyword evidence="8" id="KW-0648">Protein biosynthesis</keyword>
<evidence type="ECO:0000256" key="5">
    <source>
        <dbReference type="ARBA" id="ARBA00023163"/>
    </source>
</evidence>
<dbReference type="InterPro" id="IPR012295">
    <property type="entry name" value="TBP_dom_sf"/>
</dbReference>
<keyword evidence="3" id="KW-0805">Transcription regulation</keyword>
<gene>
    <name evidence="8" type="ORF">K470DRAFT_264415</name>
</gene>
<evidence type="ECO:0000256" key="3">
    <source>
        <dbReference type="ARBA" id="ARBA00023015"/>
    </source>
</evidence>
<dbReference type="GO" id="GO:0005634">
    <property type="term" value="C:nucleus"/>
    <property type="evidence" value="ECO:0007669"/>
    <property type="project" value="UniProtKB-SubCell"/>
</dbReference>
<dbReference type="Pfam" id="PF00352">
    <property type="entry name" value="TBP"/>
    <property type="match status" value="2"/>
</dbReference>
<feature type="compositionally biased region" description="Low complexity" evidence="7">
    <location>
        <begin position="27"/>
        <end position="40"/>
    </location>
</feature>
<evidence type="ECO:0000313" key="8">
    <source>
        <dbReference type="EMBL" id="KAF2860613.1"/>
    </source>
</evidence>
<dbReference type="GO" id="GO:0003677">
    <property type="term" value="F:DNA binding"/>
    <property type="evidence" value="ECO:0007669"/>
    <property type="project" value="UniProtKB-KW"/>
</dbReference>
<dbReference type="InterPro" id="IPR000814">
    <property type="entry name" value="TBP"/>
</dbReference>
<dbReference type="EMBL" id="MU005980">
    <property type="protein sequence ID" value="KAF2860613.1"/>
    <property type="molecule type" value="Genomic_DNA"/>
</dbReference>
<dbReference type="SUPFAM" id="SSF55945">
    <property type="entry name" value="TATA-box binding protein-like"/>
    <property type="match status" value="2"/>
</dbReference>